<feature type="domain" description="Diphthamide synthase" evidence="1">
    <location>
        <begin position="10"/>
        <end position="202"/>
    </location>
</feature>
<dbReference type="SUPFAM" id="SSF52402">
    <property type="entry name" value="Adenine nucleotide alpha hydrolases-like"/>
    <property type="match status" value="1"/>
</dbReference>
<dbReference type="EC" id="6.3.1.14" evidence="2"/>
<dbReference type="AlphaFoldDB" id="A0A4R0MTS3"/>
<dbReference type="Gene3D" id="3.40.50.620">
    <property type="entry name" value="HUPs"/>
    <property type="match status" value="1"/>
</dbReference>
<dbReference type="InterPro" id="IPR014729">
    <property type="entry name" value="Rossmann-like_a/b/a_fold"/>
</dbReference>
<dbReference type="InterPro" id="IPR002761">
    <property type="entry name" value="Diphthami_syn_dom"/>
</dbReference>
<keyword evidence="2" id="KW-0436">Ligase</keyword>
<dbReference type="GO" id="GO:0017178">
    <property type="term" value="F:diphthine-ammonia ligase activity"/>
    <property type="evidence" value="ECO:0007669"/>
    <property type="project" value="UniProtKB-EC"/>
</dbReference>
<evidence type="ECO:0000259" key="1">
    <source>
        <dbReference type="Pfam" id="PF01902"/>
    </source>
</evidence>
<accession>A0A4R0MTS3</accession>
<evidence type="ECO:0000313" key="3">
    <source>
        <dbReference type="Proteomes" id="UP000292884"/>
    </source>
</evidence>
<keyword evidence="3" id="KW-1185">Reference proteome</keyword>
<reference evidence="2 3" key="1">
    <citation type="submission" date="2019-02" db="EMBL/GenBank/DDBJ databases">
        <title>Pedobacter sp. RP-1-13 sp. nov., isolated from Arctic soil.</title>
        <authorList>
            <person name="Dahal R.H."/>
        </authorList>
    </citation>
    <scope>NUCLEOTIDE SEQUENCE [LARGE SCALE GENOMIC DNA]</scope>
    <source>
        <strain evidence="2 3">RP-1-13</strain>
    </source>
</reference>
<proteinExistence type="predicted"/>
<sequence>MPKQPAVFNWSGGKDSTLALHYVLQNDEFDILYLLTTINDGFNRVAMHGVRAHLLLAQVSGLKIPLIQVRLPEMPDMGIYEQELGKTLTALKSEGINHSIFGDIFLEDLKIYRENQLSKIGMKAVFPLWKRDSLELVKEFIALGYRTIVVCAQDGLQDFCGRIIDQSFLNDLPKGIDPAGENGEFHTFVFDGPIFSKEIKFSIGERLRKTFPSPNQADEEIGYWYVDLIPS</sequence>
<evidence type="ECO:0000313" key="2">
    <source>
        <dbReference type="EMBL" id="TCC90489.1"/>
    </source>
</evidence>
<gene>
    <name evidence="2" type="ORF">EZ428_14545</name>
</gene>
<dbReference type="OrthoDB" id="3572539at2"/>
<dbReference type="Proteomes" id="UP000292884">
    <property type="component" value="Unassembled WGS sequence"/>
</dbReference>
<comment type="caution">
    <text evidence="2">The sequence shown here is derived from an EMBL/GenBank/DDBJ whole genome shotgun (WGS) entry which is preliminary data.</text>
</comment>
<protein>
    <submittedName>
        <fullName evidence="2">Diphthine--ammonia ligase</fullName>
        <ecNumber evidence="2">6.3.1.14</ecNumber>
    </submittedName>
</protein>
<dbReference type="CDD" id="cd01994">
    <property type="entry name" value="AANH_PF0828-like"/>
    <property type="match status" value="1"/>
</dbReference>
<dbReference type="EMBL" id="SJSK01000003">
    <property type="protein sequence ID" value="TCC90489.1"/>
    <property type="molecule type" value="Genomic_DNA"/>
</dbReference>
<dbReference type="Pfam" id="PF01902">
    <property type="entry name" value="Diphthami_syn_2"/>
    <property type="match status" value="1"/>
</dbReference>
<organism evidence="2 3">
    <name type="scientific">Pedobacter frigiditerrae</name>
    <dbReference type="NCBI Taxonomy" id="2530452"/>
    <lineage>
        <taxon>Bacteria</taxon>
        <taxon>Pseudomonadati</taxon>
        <taxon>Bacteroidota</taxon>
        <taxon>Sphingobacteriia</taxon>
        <taxon>Sphingobacteriales</taxon>
        <taxon>Sphingobacteriaceae</taxon>
        <taxon>Pedobacter</taxon>
    </lineage>
</organism>
<dbReference type="NCBIfam" id="TIGR00290">
    <property type="entry name" value="MJ0570_dom"/>
    <property type="match status" value="1"/>
</dbReference>
<dbReference type="Gene3D" id="3.90.1490.10">
    <property type="entry name" value="putative n-type atp pyrophosphatase, domain 2"/>
    <property type="match status" value="1"/>
</dbReference>
<dbReference type="RefSeq" id="WP_131553888.1">
    <property type="nucleotide sequence ID" value="NZ_SJSK01000003.1"/>
</dbReference>
<name>A0A4R0MTS3_9SPHI</name>